<dbReference type="InterPro" id="IPR039422">
    <property type="entry name" value="MarR/SlyA-like"/>
</dbReference>
<dbReference type="Proteomes" id="UP001298681">
    <property type="component" value="Unassembled WGS sequence"/>
</dbReference>
<dbReference type="PROSITE" id="PS50995">
    <property type="entry name" value="HTH_MARR_2"/>
    <property type="match status" value="1"/>
</dbReference>
<proteinExistence type="predicted"/>
<dbReference type="InterPro" id="IPR036388">
    <property type="entry name" value="WH-like_DNA-bd_sf"/>
</dbReference>
<sequence length="141" mass="15833">MDYKSLANEWIALQGQLLQVPACRELSSLSKGEWFVLNYLMGHAGLVHPKDLSKGLVVSTARIAALLNHMEEQGLVTRNVDPEDSRKILVYLTDAGVQMIQKKRAEVVDSVAKTLELLGPEDAEAYLRIKTKILRNYMESH</sequence>
<dbReference type="Pfam" id="PF12802">
    <property type="entry name" value="MarR_2"/>
    <property type="match status" value="1"/>
</dbReference>
<dbReference type="RefSeq" id="WP_195451029.1">
    <property type="nucleotide sequence ID" value="NZ_JAKNHQ010000016.1"/>
</dbReference>
<dbReference type="InterPro" id="IPR036390">
    <property type="entry name" value="WH_DNA-bd_sf"/>
</dbReference>
<dbReference type="InterPro" id="IPR000835">
    <property type="entry name" value="HTH_MarR-typ"/>
</dbReference>
<accession>A0ABS9MKV8</accession>
<organism evidence="2 3">
    <name type="scientific">Anaeromassilibacillus senegalensis</name>
    <dbReference type="NCBI Taxonomy" id="1673717"/>
    <lineage>
        <taxon>Bacteria</taxon>
        <taxon>Bacillati</taxon>
        <taxon>Bacillota</taxon>
        <taxon>Clostridia</taxon>
        <taxon>Eubacteriales</taxon>
        <taxon>Acutalibacteraceae</taxon>
        <taxon>Anaeromassilibacillus</taxon>
    </lineage>
</organism>
<dbReference type="PRINTS" id="PR00598">
    <property type="entry name" value="HTHMARR"/>
</dbReference>
<protein>
    <submittedName>
        <fullName evidence="2">MarR family winged helix-turn-helix transcriptional regulator</fullName>
    </submittedName>
</protein>
<reference evidence="2 3" key="1">
    <citation type="submission" date="2022-01" db="EMBL/GenBank/DDBJ databases">
        <title>Collection of gut derived symbiotic bacterial strains cultured from healthy donors.</title>
        <authorList>
            <person name="Lin H."/>
            <person name="Kohout C."/>
            <person name="Waligurski E."/>
            <person name="Pamer E.G."/>
        </authorList>
    </citation>
    <scope>NUCLEOTIDE SEQUENCE [LARGE SCALE GENOMIC DNA]</scope>
    <source>
        <strain evidence="2 3">DFI.7.58</strain>
    </source>
</reference>
<dbReference type="EMBL" id="JAKNHQ010000016">
    <property type="protein sequence ID" value="MCG4611449.1"/>
    <property type="molecule type" value="Genomic_DNA"/>
</dbReference>
<evidence type="ECO:0000313" key="2">
    <source>
        <dbReference type="EMBL" id="MCG4611449.1"/>
    </source>
</evidence>
<dbReference type="SUPFAM" id="SSF46785">
    <property type="entry name" value="Winged helix' DNA-binding domain"/>
    <property type="match status" value="1"/>
</dbReference>
<dbReference type="PANTHER" id="PTHR33164:SF99">
    <property type="entry name" value="MARR FAMILY REGULATORY PROTEIN"/>
    <property type="match status" value="1"/>
</dbReference>
<feature type="domain" description="HTH marR-type" evidence="1">
    <location>
        <begin position="1"/>
        <end position="135"/>
    </location>
</feature>
<name>A0ABS9MKV8_9FIRM</name>
<dbReference type="PANTHER" id="PTHR33164">
    <property type="entry name" value="TRANSCRIPTIONAL REGULATOR, MARR FAMILY"/>
    <property type="match status" value="1"/>
</dbReference>
<keyword evidence="3" id="KW-1185">Reference proteome</keyword>
<dbReference type="Gene3D" id="1.10.10.10">
    <property type="entry name" value="Winged helix-like DNA-binding domain superfamily/Winged helix DNA-binding domain"/>
    <property type="match status" value="1"/>
</dbReference>
<dbReference type="SMART" id="SM00347">
    <property type="entry name" value="HTH_MARR"/>
    <property type="match status" value="1"/>
</dbReference>
<gene>
    <name evidence="2" type="ORF">L0P57_10980</name>
</gene>
<evidence type="ECO:0000313" key="3">
    <source>
        <dbReference type="Proteomes" id="UP001298681"/>
    </source>
</evidence>
<comment type="caution">
    <text evidence="2">The sequence shown here is derived from an EMBL/GenBank/DDBJ whole genome shotgun (WGS) entry which is preliminary data.</text>
</comment>
<evidence type="ECO:0000259" key="1">
    <source>
        <dbReference type="PROSITE" id="PS50995"/>
    </source>
</evidence>